<gene>
    <name evidence="12" type="primary">Cbn-fre-1</name>
    <name evidence="12" type="ORF">CAEBREN_03968</name>
</gene>
<feature type="binding site" evidence="9">
    <location>
        <begin position="395"/>
        <end position="398"/>
    </location>
    <ligand>
        <name>FAD</name>
        <dbReference type="ChEBI" id="CHEBI:57692"/>
    </ligand>
</feature>
<sequence>MSRKSTLILYGSETGTAQDVAESLRREAQMRHASAKVFEMDDYDFDKLPKEDVVLFVVSTTGQGEMPPNMRRLWKLFLRKSLGPLFLKKIHTSVLALGDSSYQKYNFAGKKLYRRLQQLGANIITPIALADDRHEIGIDGALIPWKTEVFQKIKELEYYRNMTNDIDPNKKITTKYRFLGFEDDFENSDAEMSSEEEELDDDEMPIVDKTEEQEYRALKVISNQRVTTEDHFQDTRLVNFEIPSDISMSYNPGDVLMVRPYNLDESVQIAIEALGFPPEILDKPVKVVKNDKYCKLPPYYLIGEKTTLRTLFIRYFDLQQIPKRSFFEMLAHYSNDETEKEKLKEYASPEGLDDLLDYANRRRRTTAEALRDFPATSKHLKPHHLFEILTTIRPRAFSIASAPSTTSVELLVAKVEYKTVMADMRRGLCSTFISRLKEGDEVFCRVRPGTFKFPGPEIPIICVGPGTGVAPFRSVFGHRSRNPESRGILFFGCRKEHSDFYFRNEWPEMSGVKVVTAFSQDQEAKIYVQHKMIAYRDQLQKMLWNSKKRLLEKLFQQFLLSESPIFIAGSSGDMPKAVTSVLEMICGEEWVREAEKSGQIQFETWS</sequence>
<dbReference type="Proteomes" id="UP000008068">
    <property type="component" value="Unassembled WGS sequence"/>
</dbReference>
<dbReference type="GO" id="GO:0016651">
    <property type="term" value="F:oxidoreductase activity, acting on NAD(P)H"/>
    <property type="evidence" value="ECO:0007669"/>
    <property type="project" value="UniProtKB-UniRule"/>
</dbReference>
<dbReference type="InterPro" id="IPR039261">
    <property type="entry name" value="FNR_nucleotide-bd"/>
</dbReference>
<dbReference type="eggNOG" id="KOG1159">
    <property type="taxonomic scope" value="Eukaryota"/>
</dbReference>
<keyword evidence="7 9" id="KW-0521">NADP</keyword>
<comment type="catalytic activity">
    <reaction evidence="9">
        <text>2 oxidized [2Fe-2S]-[protein] + NADPH = 2 reduced [2Fe-2S]-[protein] + NADP(+) + H(+)</text>
        <dbReference type="Rhea" id="RHEA:67716"/>
        <dbReference type="Rhea" id="RHEA-COMP:17327"/>
        <dbReference type="Rhea" id="RHEA-COMP:17328"/>
        <dbReference type="ChEBI" id="CHEBI:15378"/>
        <dbReference type="ChEBI" id="CHEBI:33737"/>
        <dbReference type="ChEBI" id="CHEBI:33738"/>
        <dbReference type="ChEBI" id="CHEBI:57783"/>
        <dbReference type="ChEBI" id="CHEBI:58349"/>
    </reaction>
</comment>
<comment type="similarity">
    <text evidence="9">Belongs to the NADPH-dependent diflavin oxidoreductase NDOR1 family.</text>
</comment>
<evidence type="ECO:0000256" key="3">
    <source>
        <dbReference type="ARBA" id="ARBA00022490"/>
    </source>
</evidence>
<dbReference type="PROSITE" id="PS50902">
    <property type="entry name" value="FLAVODOXIN_LIKE"/>
    <property type="match status" value="1"/>
</dbReference>
<dbReference type="Pfam" id="PF00667">
    <property type="entry name" value="FAD_binding_1"/>
    <property type="match status" value="1"/>
</dbReference>
<comment type="cofactor">
    <cofactor evidence="2 9">
        <name>FAD</name>
        <dbReference type="ChEBI" id="CHEBI:57692"/>
    </cofactor>
</comment>
<comment type="cofactor">
    <cofactor evidence="1 9">
        <name>FMN</name>
        <dbReference type="ChEBI" id="CHEBI:58210"/>
    </cofactor>
</comment>
<evidence type="ECO:0000259" key="10">
    <source>
        <dbReference type="PROSITE" id="PS50902"/>
    </source>
</evidence>
<dbReference type="InterPro" id="IPR023173">
    <property type="entry name" value="NADPH_Cyt_P450_Rdtase_alpha"/>
</dbReference>
<name>G0N0Y8_CAEBE</name>
<dbReference type="InterPro" id="IPR001094">
    <property type="entry name" value="Flavdoxin-like"/>
</dbReference>
<dbReference type="InterPro" id="IPR028879">
    <property type="entry name" value="NDOR1"/>
</dbReference>
<keyword evidence="4 9" id="KW-0285">Flavoprotein</keyword>
<feature type="binding site" evidence="9">
    <location>
        <begin position="12"/>
        <end position="17"/>
    </location>
    <ligand>
        <name>FMN</name>
        <dbReference type="ChEBI" id="CHEBI:58210"/>
    </ligand>
</feature>
<feature type="binding site" evidence="9">
    <location>
        <position position="605"/>
    </location>
    <ligand>
        <name>FAD</name>
        <dbReference type="ChEBI" id="CHEBI:57692"/>
    </ligand>
</feature>
<dbReference type="GO" id="GO:0160246">
    <property type="term" value="F:NADPH-iron-sulfur [2Fe-2S] protein oxidoreductase activity"/>
    <property type="evidence" value="ECO:0007669"/>
    <property type="project" value="InterPro"/>
</dbReference>
<comment type="similarity">
    <text evidence="9">In the C-terminal section; belongs to the flavoprotein pyridine nucleotide cytochrome reductase family.</text>
</comment>
<dbReference type="InterPro" id="IPR029039">
    <property type="entry name" value="Flavoprotein-like_sf"/>
</dbReference>
<dbReference type="GO" id="GO:0050661">
    <property type="term" value="F:NADP binding"/>
    <property type="evidence" value="ECO:0007669"/>
    <property type="project" value="UniProtKB-UniRule"/>
</dbReference>
<feature type="binding site" evidence="9">
    <location>
        <begin position="525"/>
        <end position="529"/>
    </location>
    <ligand>
        <name>NADP(+)</name>
        <dbReference type="ChEBI" id="CHEBI:58349"/>
    </ligand>
</feature>
<dbReference type="Gene3D" id="3.40.50.80">
    <property type="entry name" value="Nucleotide-binding domain of ferredoxin-NADP reductase (FNR) module"/>
    <property type="match status" value="1"/>
</dbReference>
<dbReference type="OrthoDB" id="1856718at2759"/>
<feature type="binding site" evidence="9">
    <location>
        <position position="132"/>
    </location>
    <ligand>
        <name>FMN</name>
        <dbReference type="ChEBI" id="CHEBI:58210"/>
    </ligand>
</feature>
<evidence type="ECO:0000256" key="7">
    <source>
        <dbReference type="ARBA" id="ARBA00022857"/>
    </source>
</evidence>
<dbReference type="GO" id="GO:0016226">
    <property type="term" value="P:iron-sulfur cluster assembly"/>
    <property type="evidence" value="ECO:0007669"/>
    <property type="project" value="UniProtKB-UniRule"/>
</dbReference>
<protein>
    <recommendedName>
        <fullName evidence="9">NADPH-dependent diflavin oxidoreductase 1</fullName>
        <ecNumber evidence="9">1.18.1.-</ecNumber>
    </recommendedName>
    <alternativeName>
        <fullName evidence="9">NADPH-dependent FMN and FAD-containing oxidoreductase</fullName>
    </alternativeName>
</protein>
<dbReference type="FunFam" id="3.40.50.360:FF:000034">
    <property type="entry name" value="NADPH-dependent diflavin oxidoreductase 1"/>
    <property type="match status" value="1"/>
</dbReference>
<feature type="domain" description="FAD-binding FR-type" evidence="11">
    <location>
        <begin position="213"/>
        <end position="454"/>
    </location>
</feature>
<dbReference type="InParanoid" id="G0N0Y8"/>
<dbReference type="PRINTS" id="PR00371">
    <property type="entry name" value="FPNCR"/>
</dbReference>
<dbReference type="EC" id="1.18.1.-" evidence="9"/>
<keyword evidence="6 9" id="KW-0274">FAD</keyword>
<reference evidence="13" key="1">
    <citation type="submission" date="2011-07" db="EMBL/GenBank/DDBJ databases">
        <authorList>
            <consortium name="Caenorhabditis brenneri Sequencing and Analysis Consortium"/>
            <person name="Wilson R.K."/>
        </authorList>
    </citation>
    <scope>NUCLEOTIDE SEQUENCE [LARGE SCALE GENOMIC DNA]</scope>
    <source>
        <strain evidence="13">PB2801</strain>
    </source>
</reference>
<proteinExistence type="inferred from homology"/>
<feature type="binding site" evidence="9">
    <location>
        <begin position="427"/>
        <end position="430"/>
    </location>
    <ligand>
        <name>FAD</name>
        <dbReference type="ChEBI" id="CHEBI:57692"/>
    </ligand>
</feature>
<dbReference type="SUPFAM" id="SSF52218">
    <property type="entry name" value="Flavoproteins"/>
    <property type="match status" value="1"/>
</dbReference>
<keyword evidence="13" id="KW-1185">Reference proteome</keyword>
<comment type="caution">
    <text evidence="9">Lacks conserved residue(s) required for the propagation of feature annotation.</text>
</comment>
<comment type="subcellular location">
    <subcellularLocation>
        <location evidence="9">Cytoplasm</location>
    </subcellularLocation>
</comment>
<dbReference type="InterPro" id="IPR008254">
    <property type="entry name" value="Flavodoxin/NO_synth"/>
</dbReference>
<dbReference type="Pfam" id="PF00175">
    <property type="entry name" value="NAD_binding_1"/>
    <property type="match status" value="1"/>
</dbReference>
<evidence type="ECO:0000313" key="13">
    <source>
        <dbReference type="Proteomes" id="UP000008068"/>
    </source>
</evidence>
<dbReference type="InterPro" id="IPR017938">
    <property type="entry name" value="Riboflavin_synthase-like_b-brl"/>
</dbReference>
<dbReference type="GO" id="GO:0010181">
    <property type="term" value="F:FMN binding"/>
    <property type="evidence" value="ECO:0007669"/>
    <property type="project" value="UniProtKB-UniRule"/>
</dbReference>
<dbReference type="Gene3D" id="2.40.30.10">
    <property type="entry name" value="Translation factors"/>
    <property type="match status" value="1"/>
</dbReference>
<keyword evidence="5 9" id="KW-0288">FMN</keyword>
<feature type="binding site" evidence="9">
    <location>
        <position position="363"/>
    </location>
    <ligand>
        <name>FAD</name>
        <dbReference type="ChEBI" id="CHEBI:57692"/>
    </ligand>
</feature>
<dbReference type="Gene3D" id="1.20.990.10">
    <property type="entry name" value="NADPH-cytochrome p450 Reductase, Chain A, domain 3"/>
    <property type="match status" value="1"/>
</dbReference>
<dbReference type="GO" id="GO:0050660">
    <property type="term" value="F:flavin adenine dinucleotide binding"/>
    <property type="evidence" value="ECO:0007669"/>
    <property type="project" value="UniProtKB-UniRule"/>
</dbReference>
<evidence type="ECO:0000256" key="1">
    <source>
        <dbReference type="ARBA" id="ARBA00001917"/>
    </source>
</evidence>
<dbReference type="PANTHER" id="PTHR19384:SF10">
    <property type="entry name" value="NADPH-DEPENDENT DIFLAVIN OXIDOREDUCTASE 1"/>
    <property type="match status" value="1"/>
</dbReference>
<dbReference type="InterPro" id="IPR017927">
    <property type="entry name" value="FAD-bd_FR_type"/>
</dbReference>
<feature type="domain" description="Flavodoxin-like" evidence="10">
    <location>
        <begin position="6"/>
        <end position="150"/>
    </location>
</feature>
<feature type="binding site" evidence="9">
    <location>
        <position position="467"/>
    </location>
    <ligand>
        <name>NADP(+)</name>
        <dbReference type="ChEBI" id="CHEBI:58349"/>
    </ligand>
</feature>
<dbReference type="FunFam" id="1.20.990.10:FF:000021">
    <property type="entry name" value="NADPH-dependent diflavin oxidoreductase 1"/>
    <property type="match status" value="1"/>
</dbReference>
<dbReference type="Gene3D" id="3.40.50.360">
    <property type="match status" value="1"/>
</dbReference>
<comment type="similarity">
    <text evidence="9">In the N-terminal section; belongs to the flavodoxin family.</text>
</comment>
<dbReference type="AlphaFoldDB" id="G0N0Y8"/>
<dbReference type="Pfam" id="PF00258">
    <property type="entry name" value="Flavodoxin_1"/>
    <property type="match status" value="1"/>
</dbReference>
<dbReference type="InterPro" id="IPR003097">
    <property type="entry name" value="CysJ-like_FAD-binding"/>
</dbReference>
<dbReference type="InterPro" id="IPR001433">
    <property type="entry name" value="OxRdtase_FAD/NAD-bd"/>
</dbReference>
<dbReference type="GO" id="GO:0005829">
    <property type="term" value="C:cytosol"/>
    <property type="evidence" value="ECO:0007669"/>
    <property type="project" value="TreeGrafter"/>
</dbReference>
<evidence type="ECO:0000256" key="6">
    <source>
        <dbReference type="ARBA" id="ARBA00022827"/>
    </source>
</evidence>
<organism evidence="13">
    <name type="scientific">Caenorhabditis brenneri</name>
    <name type="common">Nematode worm</name>
    <dbReference type="NCBI Taxonomy" id="135651"/>
    <lineage>
        <taxon>Eukaryota</taxon>
        <taxon>Metazoa</taxon>
        <taxon>Ecdysozoa</taxon>
        <taxon>Nematoda</taxon>
        <taxon>Chromadorea</taxon>
        <taxon>Rhabditida</taxon>
        <taxon>Rhabditina</taxon>
        <taxon>Rhabditomorpha</taxon>
        <taxon>Rhabditoidea</taxon>
        <taxon>Rhabditidae</taxon>
        <taxon>Peloderinae</taxon>
        <taxon>Caenorhabditis</taxon>
    </lineage>
</organism>
<keyword evidence="3 9" id="KW-0963">Cytoplasm</keyword>
<dbReference type="HAMAP" id="MF_03178">
    <property type="entry name" value="NDOR1"/>
    <property type="match status" value="1"/>
</dbReference>
<comment type="function">
    <text evidence="9">NADPH-dependent reductase which is a central component of the cytosolic iron-sulfur (Fe-S) protein assembly (CIA) machinery. Transfers electrons from NADPH via its FAD and FMN prosthetic groups to the [2Fe-2S] cluster of the anamorsin/DRE2 homolog, another key component of the CIA machinery. In turn, this reduced cluster provides electrons for assembly of cytosolic iron-sulfur cluster proteins.</text>
</comment>
<dbReference type="SUPFAM" id="SSF52343">
    <property type="entry name" value="Ferredoxin reductase-like, C-terminal NADP-linked domain"/>
    <property type="match status" value="1"/>
</dbReference>
<evidence type="ECO:0000256" key="4">
    <source>
        <dbReference type="ARBA" id="ARBA00022630"/>
    </source>
</evidence>
<evidence type="ECO:0000256" key="9">
    <source>
        <dbReference type="HAMAP-Rule" id="MF_03178"/>
    </source>
</evidence>
<dbReference type="PROSITE" id="PS51384">
    <property type="entry name" value="FAD_FR"/>
    <property type="match status" value="1"/>
</dbReference>
<dbReference type="SUPFAM" id="SSF63380">
    <property type="entry name" value="Riboflavin synthase domain-like"/>
    <property type="match status" value="1"/>
</dbReference>
<dbReference type="PRINTS" id="PR00369">
    <property type="entry name" value="FLAVODOXIN"/>
</dbReference>
<dbReference type="HOGENOM" id="CLU_001570_17_6_1"/>
<dbReference type="FunCoup" id="G0N0Y8">
    <property type="interactions" value="2925"/>
</dbReference>
<evidence type="ECO:0000256" key="2">
    <source>
        <dbReference type="ARBA" id="ARBA00001974"/>
    </source>
</evidence>
<accession>G0N0Y8</accession>
<dbReference type="EMBL" id="GL379825">
    <property type="protein sequence ID" value="EGT49162.1"/>
    <property type="molecule type" value="Genomic_DNA"/>
</dbReference>
<dbReference type="PANTHER" id="PTHR19384">
    <property type="entry name" value="NITRIC OXIDE SYNTHASE-RELATED"/>
    <property type="match status" value="1"/>
</dbReference>
<dbReference type="OMA" id="DIMSIPR"/>
<evidence type="ECO:0000256" key="8">
    <source>
        <dbReference type="ARBA" id="ARBA00023002"/>
    </source>
</evidence>
<keyword evidence="8 9" id="KW-0560">Oxidoreductase</keyword>
<dbReference type="InterPro" id="IPR001709">
    <property type="entry name" value="Flavoprot_Pyr_Nucl_cyt_Rdtase"/>
</dbReference>
<evidence type="ECO:0000259" key="11">
    <source>
        <dbReference type="PROSITE" id="PS51384"/>
    </source>
</evidence>
<evidence type="ECO:0000256" key="5">
    <source>
        <dbReference type="ARBA" id="ARBA00022643"/>
    </source>
</evidence>
<dbReference type="STRING" id="135651.G0N0Y8"/>
<evidence type="ECO:0000313" key="12">
    <source>
        <dbReference type="EMBL" id="EGT49162.1"/>
    </source>
</evidence>
<feature type="binding site" evidence="9">
    <location>
        <begin position="97"/>
        <end position="106"/>
    </location>
    <ligand>
        <name>FMN</name>
        <dbReference type="ChEBI" id="CHEBI:58210"/>
    </ligand>
</feature>
<feature type="binding site" evidence="9">
    <location>
        <begin position="59"/>
        <end position="62"/>
    </location>
    <ligand>
        <name>FMN</name>
        <dbReference type="ChEBI" id="CHEBI:58210"/>
    </ligand>
</feature>